<dbReference type="RefSeq" id="WP_132319200.1">
    <property type="nucleotide sequence ID" value="NZ_FWZT01000009.1"/>
</dbReference>
<keyword evidence="1" id="KW-0732">Signal</keyword>
<dbReference type="AlphaFoldDB" id="A0A1Y6BVV9"/>
<name>A0A1Y6BVV9_9BACT</name>
<gene>
    <name evidence="2" type="ORF">SAMN06296036_109178</name>
</gene>
<feature type="chain" id="PRO_5013345953" description="Outer membrane efflux protein" evidence="1">
    <location>
        <begin position="20"/>
        <end position="418"/>
    </location>
</feature>
<keyword evidence="3" id="KW-1185">Reference proteome</keyword>
<dbReference type="Proteomes" id="UP000192907">
    <property type="component" value="Unassembled WGS sequence"/>
</dbReference>
<protein>
    <recommendedName>
        <fullName evidence="4">Outer membrane efflux protein</fullName>
    </recommendedName>
</protein>
<accession>A0A1Y6BVV9</accession>
<evidence type="ECO:0000256" key="1">
    <source>
        <dbReference type="SAM" id="SignalP"/>
    </source>
</evidence>
<sequence length="418" mass="48449">MIKKIFGLAFLLHGLTSHANTIELETPENEIELQEFIKDLREKKLPQLDQIHSCYLSANYLADIYKDTKSHWVEKSKPSLPLLIYANEQDASVYDMNIFNNFDGIIESEKLIESNLIQFIKDYDPSDFDKSTIRDRLAEIDAGQTSLADSLLKTSQRESMFLYLVNQAEIQLREFDSTYAPHIGYIKSESCENSNVVSLLTVFQDDIKASLANIGKLRDYVVRLRPKRNKLVEEVFTKVRDRLVEQYANLTFEDLEAVQKQLLDIIRLDNLGAEMITWWQGESAKGLAGNLHLKYLEYERPLRLLRLLGAKLHRFEGKINKLIGAPEASRSLYLQKLEAMQSTLSRNLDRLESSGWRGQRDRQVLINQRRMQQADRYSSECVRDIERHLEAAEETTALATMTRLEQLYRDSVESCSRR</sequence>
<organism evidence="2 3">
    <name type="scientific">Pseudobacteriovorax antillogorgiicola</name>
    <dbReference type="NCBI Taxonomy" id="1513793"/>
    <lineage>
        <taxon>Bacteria</taxon>
        <taxon>Pseudomonadati</taxon>
        <taxon>Bdellovibrionota</taxon>
        <taxon>Oligoflexia</taxon>
        <taxon>Oligoflexales</taxon>
        <taxon>Pseudobacteriovoracaceae</taxon>
        <taxon>Pseudobacteriovorax</taxon>
    </lineage>
</organism>
<evidence type="ECO:0008006" key="4">
    <source>
        <dbReference type="Google" id="ProtNLM"/>
    </source>
</evidence>
<proteinExistence type="predicted"/>
<evidence type="ECO:0000313" key="3">
    <source>
        <dbReference type="Proteomes" id="UP000192907"/>
    </source>
</evidence>
<reference evidence="3" key="1">
    <citation type="submission" date="2017-04" db="EMBL/GenBank/DDBJ databases">
        <authorList>
            <person name="Varghese N."/>
            <person name="Submissions S."/>
        </authorList>
    </citation>
    <scope>NUCLEOTIDE SEQUENCE [LARGE SCALE GENOMIC DNA]</scope>
    <source>
        <strain evidence="3">RKEM611</strain>
    </source>
</reference>
<dbReference type="EMBL" id="FWZT01000009">
    <property type="protein sequence ID" value="SMF30539.1"/>
    <property type="molecule type" value="Genomic_DNA"/>
</dbReference>
<feature type="signal peptide" evidence="1">
    <location>
        <begin position="1"/>
        <end position="19"/>
    </location>
</feature>
<dbReference type="STRING" id="1513793.SAMN06296036_109178"/>
<evidence type="ECO:0000313" key="2">
    <source>
        <dbReference type="EMBL" id="SMF30539.1"/>
    </source>
</evidence>